<proteinExistence type="predicted"/>
<evidence type="ECO:0000313" key="3">
    <source>
        <dbReference type="EMBL" id="MFC4364406.1"/>
    </source>
</evidence>
<reference evidence="4" key="1">
    <citation type="journal article" date="2019" name="Int. J. Syst. Evol. Microbiol.">
        <title>The Global Catalogue of Microorganisms (GCM) 10K type strain sequencing project: providing services to taxonomists for standard genome sequencing and annotation.</title>
        <authorList>
            <consortium name="The Broad Institute Genomics Platform"/>
            <consortium name="The Broad Institute Genome Sequencing Center for Infectious Disease"/>
            <person name="Wu L."/>
            <person name="Ma J."/>
        </authorList>
    </citation>
    <scope>NUCLEOTIDE SEQUENCE [LARGE SCALE GENOMIC DNA]</scope>
    <source>
        <strain evidence="4">CECT 8570</strain>
    </source>
</reference>
<accession>A0ABV8VAD1</accession>
<feature type="transmembrane region" description="Helical" evidence="1">
    <location>
        <begin position="148"/>
        <end position="168"/>
    </location>
</feature>
<feature type="transmembrane region" description="Helical" evidence="1">
    <location>
        <begin position="239"/>
        <end position="258"/>
    </location>
</feature>
<keyword evidence="3" id="KW-0012">Acyltransferase</keyword>
<feature type="domain" description="Acyltransferase 3" evidence="2">
    <location>
        <begin position="10"/>
        <end position="336"/>
    </location>
</feature>
<dbReference type="EMBL" id="JBHSCX010000025">
    <property type="protein sequence ID" value="MFC4364406.1"/>
    <property type="molecule type" value="Genomic_DNA"/>
</dbReference>
<evidence type="ECO:0000313" key="4">
    <source>
        <dbReference type="Proteomes" id="UP001595840"/>
    </source>
</evidence>
<feature type="transmembrane region" description="Helical" evidence="1">
    <location>
        <begin position="37"/>
        <end position="63"/>
    </location>
</feature>
<dbReference type="GO" id="GO:0016746">
    <property type="term" value="F:acyltransferase activity"/>
    <property type="evidence" value="ECO:0007669"/>
    <property type="project" value="UniProtKB-KW"/>
</dbReference>
<dbReference type="EC" id="2.3.-.-" evidence="3"/>
<evidence type="ECO:0000259" key="2">
    <source>
        <dbReference type="Pfam" id="PF01757"/>
    </source>
</evidence>
<evidence type="ECO:0000256" key="1">
    <source>
        <dbReference type="SAM" id="Phobius"/>
    </source>
</evidence>
<comment type="caution">
    <text evidence="3">The sequence shown here is derived from an EMBL/GenBank/DDBJ whole genome shotgun (WGS) entry which is preliminary data.</text>
</comment>
<dbReference type="Proteomes" id="UP001595840">
    <property type="component" value="Unassembled WGS sequence"/>
</dbReference>
<feature type="transmembrane region" description="Helical" evidence="1">
    <location>
        <begin position="84"/>
        <end position="105"/>
    </location>
</feature>
<keyword evidence="4" id="KW-1185">Reference proteome</keyword>
<gene>
    <name evidence="3" type="ORF">ACFOX3_19010</name>
</gene>
<sequence>MNNNTFYKNNFNLIRIFAALQVVHYHLVSIYGVDASYFHVVVLKILGFFPGVPVFFFISGLLISRSWESSRSWKDYALKRAARIEPALFVSVIFAIALIYTTNYFELAGSPPDIFQLILLTLSKVTIVQFYNPDYLRAYGDGVLNGSLWTITVELQFYILIPLLYLIAGKRIPKIAFFSMFFIFIFANILYDYLSSNISNNIPLKLFRVSFAPWIFMFIAGVIFQQNFERAHRYLNGKFTPLLIGYLAFSYGALQLGADFGNSLNPLMFIFLSAVIFSAAYTNESLADNTLSNIDISYGTYLYHMPIINWFLYSKITPTYLTGTLIFVITLIVSLASWLFIEKPALDLAKRHIKRNESKNKAAAS</sequence>
<feature type="transmembrane region" description="Helical" evidence="1">
    <location>
        <begin position="319"/>
        <end position="341"/>
    </location>
</feature>
<feature type="transmembrane region" description="Helical" evidence="1">
    <location>
        <begin position="206"/>
        <end position="227"/>
    </location>
</feature>
<keyword evidence="3" id="KW-0808">Transferase</keyword>
<protein>
    <submittedName>
        <fullName evidence="3">Acyltransferase family protein</fullName>
        <ecNumber evidence="3">2.3.-.-</ecNumber>
    </submittedName>
</protein>
<dbReference type="Pfam" id="PF01757">
    <property type="entry name" value="Acyl_transf_3"/>
    <property type="match status" value="1"/>
</dbReference>
<dbReference type="PANTHER" id="PTHR23028:SF53">
    <property type="entry name" value="ACYL_TRANSF_3 DOMAIN-CONTAINING PROTEIN"/>
    <property type="match status" value="1"/>
</dbReference>
<feature type="transmembrane region" description="Helical" evidence="1">
    <location>
        <begin position="175"/>
        <end position="194"/>
    </location>
</feature>
<keyword evidence="1" id="KW-1133">Transmembrane helix</keyword>
<feature type="transmembrane region" description="Helical" evidence="1">
    <location>
        <begin position="12"/>
        <end position="31"/>
    </location>
</feature>
<keyword evidence="1" id="KW-0812">Transmembrane</keyword>
<organism evidence="3 4">
    <name type="scientific">Simiduia curdlanivorans</name>
    <dbReference type="NCBI Taxonomy" id="1492769"/>
    <lineage>
        <taxon>Bacteria</taxon>
        <taxon>Pseudomonadati</taxon>
        <taxon>Pseudomonadota</taxon>
        <taxon>Gammaproteobacteria</taxon>
        <taxon>Cellvibrionales</taxon>
        <taxon>Cellvibrionaceae</taxon>
        <taxon>Simiduia</taxon>
    </lineage>
</organism>
<name>A0ABV8VAD1_9GAMM</name>
<dbReference type="InterPro" id="IPR050879">
    <property type="entry name" value="Acyltransferase_3"/>
</dbReference>
<keyword evidence="1" id="KW-0472">Membrane</keyword>
<dbReference type="PANTHER" id="PTHR23028">
    <property type="entry name" value="ACETYLTRANSFERASE"/>
    <property type="match status" value="1"/>
</dbReference>
<dbReference type="RefSeq" id="WP_290260802.1">
    <property type="nucleotide sequence ID" value="NZ_JAUFQG010000004.1"/>
</dbReference>
<dbReference type="InterPro" id="IPR002656">
    <property type="entry name" value="Acyl_transf_3_dom"/>
</dbReference>